<protein>
    <submittedName>
        <fullName evidence="5">Helix-turn-helix transcriptional regulator</fullName>
    </submittedName>
</protein>
<keyword evidence="1" id="KW-0805">Transcription regulation</keyword>
<evidence type="ECO:0000256" key="1">
    <source>
        <dbReference type="ARBA" id="ARBA00023015"/>
    </source>
</evidence>
<keyword evidence="2" id="KW-0238">DNA-binding</keyword>
<dbReference type="PROSITE" id="PS50043">
    <property type="entry name" value="HTH_LUXR_2"/>
    <property type="match status" value="1"/>
</dbReference>
<organism evidence="5 6">
    <name type="scientific">Methylopila musalis</name>
    <dbReference type="NCBI Taxonomy" id="1134781"/>
    <lineage>
        <taxon>Bacteria</taxon>
        <taxon>Pseudomonadati</taxon>
        <taxon>Pseudomonadota</taxon>
        <taxon>Alphaproteobacteria</taxon>
        <taxon>Hyphomicrobiales</taxon>
        <taxon>Methylopilaceae</taxon>
        <taxon>Methylopila</taxon>
    </lineage>
</organism>
<dbReference type="Proteomes" id="UP001597171">
    <property type="component" value="Unassembled WGS sequence"/>
</dbReference>
<dbReference type="PANTHER" id="PTHR44688:SF16">
    <property type="entry name" value="DNA-BINDING TRANSCRIPTIONAL ACTIVATOR DEVR_DOSR"/>
    <property type="match status" value="1"/>
</dbReference>
<dbReference type="CDD" id="cd06170">
    <property type="entry name" value="LuxR_C_like"/>
    <property type="match status" value="1"/>
</dbReference>
<dbReference type="SUPFAM" id="SSF46894">
    <property type="entry name" value="C-terminal effector domain of the bipartite response regulators"/>
    <property type="match status" value="1"/>
</dbReference>
<dbReference type="SMART" id="SM00421">
    <property type="entry name" value="HTH_LUXR"/>
    <property type="match status" value="1"/>
</dbReference>
<name>A0ABW3ZAB7_9HYPH</name>
<accession>A0ABW3ZAB7</accession>
<dbReference type="RefSeq" id="WP_378776440.1">
    <property type="nucleotide sequence ID" value="NZ_JBHTMX010000174.1"/>
</dbReference>
<evidence type="ECO:0000256" key="2">
    <source>
        <dbReference type="ARBA" id="ARBA00023125"/>
    </source>
</evidence>
<evidence type="ECO:0000259" key="4">
    <source>
        <dbReference type="PROSITE" id="PS50043"/>
    </source>
</evidence>
<keyword evidence="3" id="KW-0804">Transcription</keyword>
<dbReference type="Gene3D" id="1.10.10.10">
    <property type="entry name" value="Winged helix-like DNA-binding domain superfamily/Winged helix DNA-binding domain"/>
    <property type="match status" value="1"/>
</dbReference>
<comment type="caution">
    <text evidence="5">The sequence shown here is derived from an EMBL/GenBank/DDBJ whole genome shotgun (WGS) entry which is preliminary data.</text>
</comment>
<dbReference type="EMBL" id="JBHTMX010000174">
    <property type="protein sequence ID" value="MFD1333148.1"/>
    <property type="molecule type" value="Genomic_DNA"/>
</dbReference>
<dbReference type="PRINTS" id="PR00038">
    <property type="entry name" value="HTHLUXR"/>
</dbReference>
<reference evidence="6" key="1">
    <citation type="journal article" date="2019" name="Int. J. Syst. Evol. Microbiol.">
        <title>The Global Catalogue of Microorganisms (GCM) 10K type strain sequencing project: providing services to taxonomists for standard genome sequencing and annotation.</title>
        <authorList>
            <consortium name="The Broad Institute Genomics Platform"/>
            <consortium name="The Broad Institute Genome Sequencing Center for Infectious Disease"/>
            <person name="Wu L."/>
            <person name="Ma J."/>
        </authorList>
    </citation>
    <scope>NUCLEOTIDE SEQUENCE [LARGE SCALE GENOMIC DNA]</scope>
    <source>
        <strain evidence="6">CCUG 61696</strain>
    </source>
</reference>
<proteinExistence type="predicted"/>
<dbReference type="PROSITE" id="PS00622">
    <property type="entry name" value="HTH_LUXR_1"/>
    <property type="match status" value="1"/>
</dbReference>
<dbReference type="InterPro" id="IPR036388">
    <property type="entry name" value="WH-like_DNA-bd_sf"/>
</dbReference>
<dbReference type="InterPro" id="IPR016032">
    <property type="entry name" value="Sig_transdc_resp-reg_C-effctor"/>
</dbReference>
<sequence length="271" mass="29184">MQALAAWNDAAPGLVGLIGRTGLPPTLDAALGALAPFDLSCAFAYPGEQRPLLLHDNLGGVAPPEIMRNYLSGTYLLDAVYSACLRGAPEGLHRLSELAPDEFFGGDYYNSPDVHPCISMETGSLAEEIVFLATPGDGLYVAYSLLRQAQSGAFSKDEFARLAAAAPLATALMRQHWRTLAPPQPAPRIVDGEAVVERAFRTFAPAELTPREQTIVSLILRGHSSLSIGNNLAIAEGTVKIHRKHIYAKLGISSQTELFNLFVRHILAERV</sequence>
<evidence type="ECO:0000313" key="5">
    <source>
        <dbReference type="EMBL" id="MFD1333148.1"/>
    </source>
</evidence>
<dbReference type="PANTHER" id="PTHR44688">
    <property type="entry name" value="DNA-BINDING TRANSCRIPTIONAL ACTIVATOR DEVR_DOSR"/>
    <property type="match status" value="1"/>
</dbReference>
<evidence type="ECO:0000313" key="6">
    <source>
        <dbReference type="Proteomes" id="UP001597171"/>
    </source>
</evidence>
<dbReference type="InterPro" id="IPR000792">
    <property type="entry name" value="Tscrpt_reg_LuxR_C"/>
</dbReference>
<keyword evidence="6" id="KW-1185">Reference proteome</keyword>
<evidence type="ECO:0000256" key="3">
    <source>
        <dbReference type="ARBA" id="ARBA00023163"/>
    </source>
</evidence>
<dbReference type="Pfam" id="PF00196">
    <property type="entry name" value="GerE"/>
    <property type="match status" value="1"/>
</dbReference>
<gene>
    <name evidence="5" type="ORF">ACFQ4O_14180</name>
</gene>
<feature type="domain" description="HTH luxR-type" evidence="4">
    <location>
        <begin position="201"/>
        <end position="266"/>
    </location>
</feature>